<keyword evidence="1" id="KW-0812">Transmembrane</keyword>
<dbReference type="EMBL" id="VASG01000001">
    <property type="protein sequence ID" value="TLP78478.1"/>
    <property type="molecule type" value="Genomic_DNA"/>
</dbReference>
<reference evidence="3" key="2">
    <citation type="submission" date="2019-06" db="EMBL/GenBank/DDBJ databases">
        <title>AzeR, a transcriptional regulator that responds to azelaic acid in Pseudomonas nitroreducens.</title>
        <authorList>
            <person name="Bez C."/>
            <person name="Javvadi S.G."/>
            <person name="Bertani I."/>
            <person name="Devescovi G."/>
            <person name="Studholme D.J."/>
            <person name="Geller A."/>
            <person name="Levy A."/>
            <person name="Venturi V."/>
        </authorList>
    </citation>
    <scope>NUCLEOTIDE SEQUENCE [LARGE SCALE GENOMIC DNA]</scope>
    <source>
        <strain evidence="3">DSM 9128</strain>
    </source>
</reference>
<evidence type="ECO:0000256" key="1">
    <source>
        <dbReference type="SAM" id="Phobius"/>
    </source>
</evidence>
<dbReference type="Proteomes" id="UP000307510">
    <property type="component" value="Unassembled WGS sequence"/>
</dbReference>
<feature type="transmembrane region" description="Helical" evidence="1">
    <location>
        <begin position="12"/>
        <end position="31"/>
    </location>
</feature>
<keyword evidence="1" id="KW-0472">Membrane</keyword>
<reference evidence="2 3" key="1">
    <citation type="submission" date="2019-05" db="EMBL/GenBank/DDBJ databases">
        <authorList>
            <person name="Moore K."/>
            <person name="O'Neill P."/>
            <person name="Farbos A."/>
            <person name="Studholme D.J."/>
        </authorList>
    </citation>
    <scope>NUCLEOTIDE SEQUENCE [LARGE SCALE GENOMIC DNA]</scope>
    <source>
        <strain evidence="2 3">DSM 9128</strain>
    </source>
</reference>
<keyword evidence="1" id="KW-1133">Transmembrane helix</keyword>
<evidence type="ECO:0008006" key="4">
    <source>
        <dbReference type="Google" id="ProtNLM"/>
    </source>
</evidence>
<evidence type="ECO:0000313" key="3">
    <source>
        <dbReference type="Proteomes" id="UP000307510"/>
    </source>
</evidence>
<proteinExistence type="predicted"/>
<accession>A0A5R9AIR8</accession>
<comment type="caution">
    <text evidence="2">The sequence shown here is derived from an EMBL/GenBank/DDBJ whole genome shotgun (WGS) entry which is preliminary data.</text>
</comment>
<sequence length="129" mass="14484">MNPALRRYTLSCAALMFLYSALVALISWGLDLQKLPYALRVLAATSPALPLLAMLYVFDRYLCSEPDEFLRFLLSRAAMLAGGVVVGLFSAWGFLEQYAAWPRFPVILAFPLFWAAYGVAVVLLRRRFA</sequence>
<feature type="transmembrane region" description="Helical" evidence="1">
    <location>
        <begin position="70"/>
        <end position="92"/>
    </location>
</feature>
<dbReference type="RefSeq" id="WP_138212712.1">
    <property type="nucleotide sequence ID" value="NZ_VASG01000001.1"/>
</dbReference>
<evidence type="ECO:0000313" key="2">
    <source>
        <dbReference type="EMBL" id="TLP78478.1"/>
    </source>
</evidence>
<name>A0A5R9AIR8_PSENT</name>
<feature type="transmembrane region" description="Helical" evidence="1">
    <location>
        <begin position="104"/>
        <end position="124"/>
    </location>
</feature>
<protein>
    <recommendedName>
        <fullName evidence="4">Transmembrane protein</fullName>
    </recommendedName>
</protein>
<gene>
    <name evidence="2" type="ORF">FEA48_04560</name>
</gene>
<feature type="transmembrane region" description="Helical" evidence="1">
    <location>
        <begin position="37"/>
        <end position="58"/>
    </location>
</feature>
<organism evidence="2 3">
    <name type="scientific">Pseudomonas nitroreducens</name>
    <dbReference type="NCBI Taxonomy" id="46680"/>
    <lineage>
        <taxon>Bacteria</taxon>
        <taxon>Pseudomonadati</taxon>
        <taxon>Pseudomonadota</taxon>
        <taxon>Gammaproteobacteria</taxon>
        <taxon>Pseudomonadales</taxon>
        <taxon>Pseudomonadaceae</taxon>
        <taxon>Pseudomonas</taxon>
    </lineage>
</organism>
<dbReference type="AlphaFoldDB" id="A0A5R9AIR8"/>